<feature type="domain" description="RRM" evidence="3">
    <location>
        <begin position="3"/>
        <end position="77"/>
    </location>
</feature>
<feature type="compositionally biased region" description="Polar residues" evidence="2">
    <location>
        <begin position="69"/>
        <end position="80"/>
    </location>
</feature>
<dbReference type="OrthoDB" id="7763451at2759"/>
<sequence>MSSTVHVQNISAQTGEKEVRDFFSFCGKISSLKLESGAEKTQSATVTFEKETAAKTALLLDHTQLGPNQVQVTSDSSSTAPAVKVPGTSEETSEEIGQEDKPRSRILAEYLAHGYTVSDKAIEKAIALDNQHGISNRFTSALQNFDAKYKATERAQAADAKYKVSATGQSAWQSLNSYFEKALETPTGQRIRSFYVQGNKQVLDVHNEARHLADLKAGKAQDMHPSEKDPNRTECSCSANLGKCPCAPGKCACSGCGKNPDAKTTSKIDAETAGLEKVPGTEKTKCNCGADLGKCPCEPGKCACNSCPKNAEATASA</sequence>
<dbReference type="InterPro" id="IPR000504">
    <property type="entry name" value="RRM_dom"/>
</dbReference>
<dbReference type="AlphaFoldDB" id="A0A2K1QM35"/>
<dbReference type="SMART" id="SM00360">
    <property type="entry name" value="RRM"/>
    <property type="match status" value="1"/>
</dbReference>
<dbReference type="STRING" id="2082308.A0A2K1QM35"/>
<feature type="region of interest" description="Disordered" evidence="2">
    <location>
        <begin position="69"/>
        <end position="101"/>
    </location>
</feature>
<dbReference type="InterPro" id="IPR035979">
    <property type="entry name" value="RBD_domain_sf"/>
</dbReference>
<accession>A0A2K1QM35</accession>
<evidence type="ECO:0000313" key="4">
    <source>
        <dbReference type="EMBL" id="PNS15873.1"/>
    </source>
</evidence>
<evidence type="ECO:0000313" key="5">
    <source>
        <dbReference type="Proteomes" id="UP000243797"/>
    </source>
</evidence>
<comment type="caution">
    <text evidence="4">The sequence shown here is derived from an EMBL/GenBank/DDBJ whole genome shotgun (WGS) entry which is preliminary data.</text>
</comment>
<evidence type="ECO:0000256" key="2">
    <source>
        <dbReference type="SAM" id="MobiDB-lite"/>
    </source>
</evidence>
<dbReference type="Proteomes" id="UP000243797">
    <property type="component" value="Unassembled WGS sequence"/>
</dbReference>
<dbReference type="InterPro" id="IPR012677">
    <property type="entry name" value="Nucleotide-bd_a/b_plait_sf"/>
</dbReference>
<evidence type="ECO:0000259" key="3">
    <source>
        <dbReference type="PROSITE" id="PS50102"/>
    </source>
</evidence>
<reference evidence="4 5" key="1">
    <citation type="submission" date="2017-06" db="EMBL/GenBank/DDBJ databases">
        <title>Draft genome sequence of a variant of Elsinoe murrayae.</title>
        <authorList>
            <person name="Cheng Q."/>
        </authorList>
    </citation>
    <scope>NUCLEOTIDE SEQUENCE [LARGE SCALE GENOMIC DNA]</scope>
    <source>
        <strain evidence="4 5">CQ-2017a</strain>
    </source>
</reference>
<dbReference type="PANTHER" id="PTHR32343:SF10">
    <property type="entry name" value="RNA-BINDING REGION RNP-1 DOMAIN-CONTAINING PROTEIN"/>
    <property type="match status" value="1"/>
</dbReference>
<organism evidence="4 5">
    <name type="scientific">Sphaceloma murrayae</name>
    <dbReference type="NCBI Taxonomy" id="2082308"/>
    <lineage>
        <taxon>Eukaryota</taxon>
        <taxon>Fungi</taxon>
        <taxon>Dikarya</taxon>
        <taxon>Ascomycota</taxon>
        <taxon>Pezizomycotina</taxon>
        <taxon>Dothideomycetes</taxon>
        <taxon>Dothideomycetidae</taxon>
        <taxon>Myriangiales</taxon>
        <taxon>Elsinoaceae</taxon>
        <taxon>Sphaceloma</taxon>
    </lineage>
</organism>
<dbReference type="CDD" id="cd12268">
    <property type="entry name" value="RRM_Vip1"/>
    <property type="match status" value="1"/>
</dbReference>
<keyword evidence="1" id="KW-0694">RNA-binding</keyword>
<dbReference type="InterPro" id="IPR034358">
    <property type="entry name" value="Vip1_RRM"/>
</dbReference>
<name>A0A2K1QM35_9PEZI</name>
<keyword evidence="5" id="KW-1185">Reference proteome</keyword>
<dbReference type="Gene3D" id="3.30.70.330">
    <property type="match status" value="1"/>
</dbReference>
<protein>
    <submittedName>
        <fullName evidence="4">Protein vip1</fullName>
    </submittedName>
</protein>
<dbReference type="InParanoid" id="A0A2K1QM35"/>
<dbReference type="PROSITE" id="PS50102">
    <property type="entry name" value="RRM"/>
    <property type="match status" value="1"/>
</dbReference>
<dbReference type="EMBL" id="NKHZ01000065">
    <property type="protein sequence ID" value="PNS15873.1"/>
    <property type="molecule type" value="Genomic_DNA"/>
</dbReference>
<gene>
    <name evidence="4" type="ORF">CAC42_7979</name>
</gene>
<dbReference type="PANTHER" id="PTHR32343">
    <property type="entry name" value="SERINE/ARGININE-RICH SPLICING FACTOR"/>
    <property type="match status" value="1"/>
</dbReference>
<dbReference type="GO" id="GO:0003723">
    <property type="term" value="F:RNA binding"/>
    <property type="evidence" value="ECO:0007669"/>
    <property type="project" value="UniProtKB-UniRule"/>
</dbReference>
<dbReference type="Pfam" id="PF00076">
    <property type="entry name" value="RRM_1"/>
    <property type="match status" value="1"/>
</dbReference>
<dbReference type="SUPFAM" id="SSF54928">
    <property type="entry name" value="RNA-binding domain, RBD"/>
    <property type="match status" value="1"/>
</dbReference>
<evidence type="ECO:0000256" key="1">
    <source>
        <dbReference type="PROSITE-ProRule" id="PRU00176"/>
    </source>
</evidence>
<proteinExistence type="predicted"/>